<dbReference type="EMBL" id="JBHTBJ010000010">
    <property type="protein sequence ID" value="MFC7275512.1"/>
    <property type="molecule type" value="Genomic_DNA"/>
</dbReference>
<dbReference type="RefSeq" id="WP_378968705.1">
    <property type="nucleotide sequence ID" value="NZ_JBHTBJ010000010.1"/>
</dbReference>
<proteinExistence type="predicted"/>
<reference evidence="2" key="1">
    <citation type="journal article" date="2019" name="Int. J. Syst. Evol. Microbiol.">
        <title>The Global Catalogue of Microorganisms (GCM) 10K type strain sequencing project: providing services to taxonomists for standard genome sequencing and annotation.</title>
        <authorList>
            <consortium name="The Broad Institute Genomics Platform"/>
            <consortium name="The Broad Institute Genome Sequencing Center for Infectious Disease"/>
            <person name="Wu L."/>
            <person name="Ma J."/>
        </authorList>
    </citation>
    <scope>NUCLEOTIDE SEQUENCE [LARGE SCALE GENOMIC DNA]</scope>
    <source>
        <strain evidence="2">XZYJT-10</strain>
    </source>
</reference>
<evidence type="ECO:0000313" key="2">
    <source>
        <dbReference type="Proteomes" id="UP001596548"/>
    </source>
</evidence>
<evidence type="ECO:0000313" key="1">
    <source>
        <dbReference type="EMBL" id="MFC7275512.1"/>
    </source>
</evidence>
<comment type="caution">
    <text evidence="1">The sequence shown here is derived from an EMBL/GenBank/DDBJ whole genome shotgun (WGS) entry which is preliminary data.</text>
</comment>
<name>A0ABW2HQX1_9ACTN</name>
<organism evidence="1 2">
    <name type="scientific">Paractinoplanes rhizophilus</name>
    <dbReference type="NCBI Taxonomy" id="1416877"/>
    <lineage>
        <taxon>Bacteria</taxon>
        <taxon>Bacillati</taxon>
        <taxon>Actinomycetota</taxon>
        <taxon>Actinomycetes</taxon>
        <taxon>Micromonosporales</taxon>
        <taxon>Micromonosporaceae</taxon>
        <taxon>Paractinoplanes</taxon>
    </lineage>
</organism>
<keyword evidence="2" id="KW-1185">Reference proteome</keyword>
<protein>
    <recommendedName>
        <fullName evidence="3">DUF4166 domain-containing protein</fullName>
    </recommendedName>
</protein>
<evidence type="ECO:0008006" key="3">
    <source>
        <dbReference type="Google" id="ProtNLM"/>
    </source>
</evidence>
<accession>A0ABW2HQX1</accession>
<gene>
    <name evidence="1" type="ORF">ACFQS1_16100</name>
</gene>
<dbReference type="Proteomes" id="UP001596548">
    <property type="component" value="Unassembled WGS sequence"/>
</dbReference>
<sequence length="105" mass="11931">MTLLVLHVRIKRAVRRQTDALIGSRLMVDWRRKVMFSVSMWPDIESVYAMGEVTRHVLAARLPRRLGVRTACGVFCYAGDWRRVMFRGGSTALSPFAPVPADRPS</sequence>